<keyword evidence="2" id="KW-1185">Reference proteome</keyword>
<proteinExistence type="predicted"/>
<dbReference type="RefSeq" id="WP_212007712.1">
    <property type="nucleotide sequence ID" value="NZ_JAAFYZ010000009.1"/>
</dbReference>
<dbReference type="EMBL" id="JAAFYZ010000009">
    <property type="protein sequence ID" value="MBS2546054.1"/>
    <property type="molecule type" value="Genomic_DNA"/>
</dbReference>
<name>A0ABS5KI52_9ACTN</name>
<accession>A0ABS5KI52</accession>
<evidence type="ECO:0000313" key="1">
    <source>
        <dbReference type="EMBL" id="MBS2546054.1"/>
    </source>
</evidence>
<gene>
    <name evidence="1" type="ORF">KGQ19_04155</name>
</gene>
<reference evidence="1 2" key="1">
    <citation type="submission" date="2020-02" db="EMBL/GenBank/DDBJ databases">
        <title>Acidophilic actinobacteria isolated from forest soil.</title>
        <authorList>
            <person name="Golinska P."/>
        </authorList>
    </citation>
    <scope>NUCLEOTIDE SEQUENCE [LARGE SCALE GENOMIC DNA]</scope>
    <source>
        <strain evidence="1 2">NL8</strain>
    </source>
</reference>
<protein>
    <submittedName>
        <fullName evidence="1">Uncharacterized protein</fullName>
    </submittedName>
</protein>
<evidence type="ECO:0000313" key="2">
    <source>
        <dbReference type="Proteomes" id="UP000730482"/>
    </source>
</evidence>
<comment type="caution">
    <text evidence="1">The sequence shown here is derived from an EMBL/GenBank/DDBJ whole genome shotgun (WGS) entry which is preliminary data.</text>
</comment>
<dbReference type="Proteomes" id="UP000730482">
    <property type="component" value="Unassembled WGS sequence"/>
</dbReference>
<organism evidence="1 2">
    <name type="scientific">Catenulispora pinistramenti</name>
    <dbReference type="NCBI Taxonomy" id="2705254"/>
    <lineage>
        <taxon>Bacteria</taxon>
        <taxon>Bacillati</taxon>
        <taxon>Actinomycetota</taxon>
        <taxon>Actinomycetes</taxon>
        <taxon>Catenulisporales</taxon>
        <taxon>Catenulisporaceae</taxon>
        <taxon>Catenulispora</taxon>
    </lineage>
</organism>
<sequence length="59" mass="6583">MADNKPISGIPQLDAYLHTRLTDEQKEAVRQTYADGDPEGTQAVVNQALIKNDRDNKTQ</sequence>